<dbReference type="RefSeq" id="WP_345684577.1">
    <property type="nucleotide sequence ID" value="NZ_BAABRO010000006.1"/>
</dbReference>
<sequence length="136" mass="14933">MLMLVAVTALSIALVQSRLQVTRLENELNSLTPLRELDIAAQVEKATAEIGIPATVEKLAYNPSGPTYLVSYAYHAPDTGARQTSTFLLTHRGDGEYSGHLRTGPYLRQEPDQRGERGTPVTIWDREITNALNPGD</sequence>
<accession>A0ABP9VRF4</accession>
<organism evidence="2 3">
    <name type="scientific">Novipirellula caenicola</name>
    <dbReference type="NCBI Taxonomy" id="1536901"/>
    <lineage>
        <taxon>Bacteria</taxon>
        <taxon>Pseudomonadati</taxon>
        <taxon>Planctomycetota</taxon>
        <taxon>Planctomycetia</taxon>
        <taxon>Pirellulales</taxon>
        <taxon>Pirellulaceae</taxon>
        <taxon>Novipirellula</taxon>
    </lineage>
</organism>
<comment type="caution">
    <text evidence="2">The sequence shown here is derived from an EMBL/GenBank/DDBJ whole genome shotgun (WGS) entry which is preliminary data.</text>
</comment>
<dbReference type="EMBL" id="BAABRO010000006">
    <property type="protein sequence ID" value="GAA5507732.1"/>
    <property type="molecule type" value="Genomic_DNA"/>
</dbReference>
<protein>
    <submittedName>
        <fullName evidence="2">Uncharacterized protein</fullName>
    </submittedName>
</protein>
<dbReference type="Proteomes" id="UP001416858">
    <property type="component" value="Unassembled WGS sequence"/>
</dbReference>
<name>A0ABP9VRF4_9BACT</name>
<feature type="region of interest" description="Disordered" evidence="1">
    <location>
        <begin position="99"/>
        <end position="118"/>
    </location>
</feature>
<gene>
    <name evidence="2" type="ORF">Rcae01_03189</name>
</gene>
<keyword evidence="3" id="KW-1185">Reference proteome</keyword>
<proteinExistence type="predicted"/>
<evidence type="ECO:0000313" key="2">
    <source>
        <dbReference type="EMBL" id="GAA5507732.1"/>
    </source>
</evidence>
<evidence type="ECO:0000313" key="3">
    <source>
        <dbReference type="Proteomes" id="UP001416858"/>
    </source>
</evidence>
<evidence type="ECO:0000256" key="1">
    <source>
        <dbReference type="SAM" id="MobiDB-lite"/>
    </source>
</evidence>
<reference evidence="2 3" key="1">
    <citation type="submission" date="2024-02" db="EMBL/GenBank/DDBJ databases">
        <title>Rhodopirellula caenicola NBRC 110016.</title>
        <authorList>
            <person name="Ichikawa N."/>
            <person name="Katano-Makiyama Y."/>
            <person name="Hidaka K."/>
        </authorList>
    </citation>
    <scope>NUCLEOTIDE SEQUENCE [LARGE SCALE GENOMIC DNA]</scope>
    <source>
        <strain evidence="2 3">NBRC 110016</strain>
    </source>
</reference>